<dbReference type="Gene3D" id="3.40.630.30">
    <property type="match status" value="1"/>
</dbReference>
<sequence length="319" mass="34682">MNDGGVDDGGAGGAARRFRPVTPSDVDRDGHRFEWLKPDGWREGFRALVLEIDDPGTGRPLVIGVGRIGPNIVHPQQDLVEIEIDPAHRRQGHGTALLRELGTHSDKPLSSKVVPGSERDAFLRAHGAVTYLDVPLLRVDVAADRTARWCAAVRESHDGAARAVSWNDLPREQLVDALTDRYTWQHASWSPTAPREILRPEAGEGFYEGSVHEHSWAVVRDGVITALADLYDGPVGARREGCLEAVDAAAPHARADVALCLAAMLEDLHGLSVESLDLDNHPTDPHAAPLLVTLRRTEVDPVQLVEIPNGLTAQLRDVP</sequence>
<dbReference type="InterPro" id="IPR016181">
    <property type="entry name" value="Acyl_CoA_acyltransferase"/>
</dbReference>
<comment type="caution">
    <text evidence="2">The sequence shown here is derived from an EMBL/GenBank/DDBJ whole genome shotgun (WGS) entry which is preliminary data.</text>
</comment>
<evidence type="ECO:0000256" key="1">
    <source>
        <dbReference type="SAM" id="MobiDB-lite"/>
    </source>
</evidence>
<evidence type="ECO:0000313" key="3">
    <source>
        <dbReference type="Proteomes" id="UP000742460"/>
    </source>
</evidence>
<gene>
    <name evidence="2" type="ORF">K8V81_10365</name>
</gene>
<accession>A0A921MX80</accession>
<name>A0A921MX80_9MICO</name>
<protein>
    <submittedName>
        <fullName evidence="2">GNAT family N-acetyltransferase</fullName>
    </submittedName>
</protein>
<feature type="region of interest" description="Disordered" evidence="1">
    <location>
        <begin position="1"/>
        <end position="28"/>
    </location>
</feature>
<dbReference type="CDD" id="cd04301">
    <property type="entry name" value="NAT_SF"/>
    <property type="match status" value="1"/>
</dbReference>
<organism evidence="2 3">
    <name type="scientific">Brachybacterium massiliense</name>
    <dbReference type="NCBI Taxonomy" id="1755098"/>
    <lineage>
        <taxon>Bacteria</taxon>
        <taxon>Bacillati</taxon>
        <taxon>Actinomycetota</taxon>
        <taxon>Actinomycetes</taxon>
        <taxon>Micrococcales</taxon>
        <taxon>Dermabacteraceae</taxon>
        <taxon>Brachybacterium</taxon>
    </lineage>
</organism>
<dbReference type="SUPFAM" id="SSF55729">
    <property type="entry name" value="Acyl-CoA N-acyltransferases (Nat)"/>
    <property type="match status" value="1"/>
</dbReference>
<dbReference type="AlphaFoldDB" id="A0A921MX80"/>
<proteinExistence type="predicted"/>
<reference evidence="2" key="1">
    <citation type="journal article" date="2021" name="PeerJ">
        <title>Extensive microbial diversity within the chicken gut microbiome revealed by metagenomics and culture.</title>
        <authorList>
            <person name="Gilroy R."/>
            <person name="Ravi A."/>
            <person name="Getino M."/>
            <person name="Pursley I."/>
            <person name="Horton D.L."/>
            <person name="Alikhan N.F."/>
            <person name="Baker D."/>
            <person name="Gharbi K."/>
            <person name="Hall N."/>
            <person name="Watson M."/>
            <person name="Adriaenssens E.M."/>
            <person name="Foster-Nyarko E."/>
            <person name="Jarju S."/>
            <person name="Secka A."/>
            <person name="Antonio M."/>
            <person name="Oren A."/>
            <person name="Chaudhuri R.R."/>
            <person name="La Ragione R."/>
            <person name="Hildebrand F."/>
            <person name="Pallen M.J."/>
        </authorList>
    </citation>
    <scope>NUCLEOTIDE SEQUENCE</scope>
    <source>
        <strain evidence="2">ChiGjej5B5-22894</strain>
    </source>
</reference>
<evidence type="ECO:0000313" key="2">
    <source>
        <dbReference type="EMBL" id="HJG92112.1"/>
    </source>
</evidence>
<reference evidence="2" key="2">
    <citation type="submission" date="2021-09" db="EMBL/GenBank/DDBJ databases">
        <authorList>
            <person name="Gilroy R."/>
        </authorList>
    </citation>
    <scope>NUCLEOTIDE SEQUENCE</scope>
    <source>
        <strain evidence="2">ChiGjej5B5-22894</strain>
    </source>
</reference>
<dbReference type="EMBL" id="DYUE01000239">
    <property type="protein sequence ID" value="HJG92112.1"/>
    <property type="molecule type" value="Genomic_DNA"/>
</dbReference>
<dbReference type="Proteomes" id="UP000742460">
    <property type="component" value="Unassembled WGS sequence"/>
</dbReference>